<comment type="cofactor">
    <cofactor evidence="1">
        <name>Mg(2+)</name>
        <dbReference type="ChEBI" id="CHEBI:18420"/>
    </cofactor>
</comment>
<keyword evidence="5" id="KW-1185">Reference proteome</keyword>
<organism evidence="4 5">
    <name type="scientific">Amphimedon queenslandica</name>
    <name type="common">Sponge</name>
    <dbReference type="NCBI Taxonomy" id="400682"/>
    <lineage>
        <taxon>Eukaryota</taxon>
        <taxon>Metazoa</taxon>
        <taxon>Porifera</taxon>
        <taxon>Demospongiae</taxon>
        <taxon>Heteroscleromorpha</taxon>
        <taxon>Haplosclerida</taxon>
        <taxon>Niphatidae</taxon>
        <taxon>Amphimedon</taxon>
    </lineage>
</organism>
<sequence length="350" mass="39170">MQGEKLERDISQEDIDDNATLITNPSDNNSRNGPAALSFRFESAAKKDVIAPDEYRSLMRGLNEKQRQIVFFHRKWCKEAILDLKKGNKVKPYHIFLSGPGGVGKSHVIRIIQSDTIKLLKLSGFIEPDEVIVLLTAPTGVAAFNIGGMTLHSSLKLGCNKYGSYKSLSHDKANTLRLRLAKLKLLIIDEISMVGSNMLLDVHRRLNEILVQPHDVIFGKEAISVSPYRNRFNDAVPIGKVQAKFFAFGKKGAEVTRYQFPLALARAIIGDFNEDLLANNPNRLLSFLTDNNFKQMVKTPTTDRGTLIDHVYVNSLLSDVVCTVIDCYYCDHDIVCCNIPFHCTNTDIEG</sequence>
<keyword evidence="1" id="KW-0067">ATP-binding</keyword>
<reference evidence="5" key="1">
    <citation type="journal article" date="2010" name="Nature">
        <title>The Amphimedon queenslandica genome and the evolution of animal complexity.</title>
        <authorList>
            <person name="Srivastava M."/>
            <person name="Simakov O."/>
            <person name="Chapman J."/>
            <person name="Fahey B."/>
            <person name="Gauthier M.E."/>
            <person name="Mitros T."/>
            <person name="Richards G.S."/>
            <person name="Conaco C."/>
            <person name="Dacre M."/>
            <person name="Hellsten U."/>
            <person name="Larroux C."/>
            <person name="Putnam N.H."/>
            <person name="Stanke M."/>
            <person name="Adamska M."/>
            <person name="Darling A."/>
            <person name="Degnan S.M."/>
            <person name="Oakley T.H."/>
            <person name="Plachetzki D.C."/>
            <person name="Zhai Y."/>
            <person name="Adamski M."/>
            <person name="Calcino A."/>
            <person name="Cummins S.F."/>
            <person name="Goodstein D.M."/>
            <person name="Harris C."/>
            <person name="Jackson D.J."/>
            <person name="Leys S.P."/>
            <person name="Shu S."/>
            <person name="Woodcroft B.J."/>
            <person name="Vervoort M."/>
            <person name="Kosik K.S."/>
            <person name="Manning G."/>
            <person name="Degnan B.M."/>
            <person name="Rokhsar D.S."/>
        </authorList>
    </citation>
    <scope>NUCLEOTIDE SEQUENCE [LARGE SCALE GENOMIC DNA]</scope>
</reference>
<comment type="similarity">
    <text evidence="1">Belongs to the helicase family.</text>
</comment>
<dbReference type="PANTHER" id="PTHR47642">
    <property type="entry name" value="ATP-DEPENDENT DNA HELICASE"/>
    <property type="match status" value="1"/>
</dbReference>
<evidence type="ECO:0000259" key="3">
    <source>
        <dbReference type="Pfam" id="PF05970"/>
    </source>
</evidence>
<dbReference type="AlphaFoldDB" id="A0AAN0IWH9"/>
<keyword evidence="1" id="KW-0234">DNA repair</keyword>
<feature type="domain" description="DNA helicase Pif1-like DEAD-box helicase" evidence="3">
    <location>
        <begin position="88"/>
        <end position="222"/>
    </location>
</feature>
<dbReference type="GO" id="GO:0006310">
    <property type="term" value="P:DNA recombination"/>
    <property type="evidence" value="ECO:0007669"/>
    <property type="project" value="UniProtKB-KW"/>
</dbReference>
<feature type="compositionally biased region" description="Polar residues" evidence="2">
    <location>
        <begin position="20"/>
        <end position="32"/>
    </location>
</feature>
<keyword evidence="1" id="KW-0233">DNA recombination</keyword>
<protein>
    <recommendedName>
        <fullName evidence="1">ATP-dependent DNA helicase</fullName>
        <ecNumber evidence="1">5.6.2.3</ecNumber>
    </recommendedName>
</protein>
<dbReference type="GO" id="GO:0016787">
    <property type="term" value="F:hydrolase activity"/>
    <property type="evidence" value="ECO:0007669"/>
    <property type="project" value="UniProtKB-KW"/>
</dbReference>
<dbReference type="Proteomes" id="UP000007879">
    <property type="component" value="Unassembled WGS sequence"/>
</dbReference>
<keyword evidence="1" id="KW-0547">Nucleotide-binding</keyword>
<dbReference type="InterPro" id="IPR010285">
    <property type="entry name" value="DNA_helicase_pif1-like_DEAD"/>
</dbReference>
<dbReference type="GO" id="GO:0043139">
    <property type="term" value="F:5'-3' DNA helicase activity"/>
    <property type="evidence" value="ECO:0007669"/>
    <property type="project" value="UniProtKB-EC"/>
</dbReference>
<proteinExistence type="inferred from homology"/>
<keyword evidence="1" id="KW-0378">Hydrolase</keyword>
<keyword evidence="1" id="KW-0227">DNA damage</keyword>
<dbReference type="GO" id="GO:0006281">
    <property type="term" value="P:DNA repair"/>
    <property type="evidence" value="ECO:0007669"/>
    <property type="project" value="UniProtKB-KW"/>
</dbReference>
<evidence type="ECO:0000256" key="1">
    <source>
        <dbReference type="RuleBase" id="RU363044"/>
    </source>
</evidence>
<dbReference type="KEGG" id="aqu:109580300"/>
<keyword evidence="1" id="KW-0347">Helicase</keyword>
<dbReference type="EC" id="5.6.2.3" evidence="1"/>
<evidence type="ECO:0000313" key="5">
    <source>
        <dbReference type="Proteomes" id="UP000007879"/>
    </source>
</evidence>
<dbReference type="SUPFAM" id="SSF52540">
    <property type="entry name" value="P-loop containing nucleoside triphosphate hydrolases"/>
    <property type="match status" value="1"/>
</dbReference>
<name>A0AAN0IWH9_AMPQE</name>
<comment type="catalytic activity">
    <reaction evidence="1">
        <text>ATP + H2O = ADP + phosphate + H(+)</text>
        <dbReference type="Rhea" id="RHEA:13065"/>
        <dbReference type="ChEBI" id="CHEBI:15377"/>
        <dbReference type="ChEBI" id="CHEBI:15378"/>
        <dbReference type="ChEBI" id="CHEBI:30616"/>
        <dbReference type="ChEBI" id="CHEBI:43474"/>
        <dbReference type="ChEBI" id="CHEBI:456216"/>
        <dbReference type="EC" id="5.6.2.3"/>
    </reaction>
</comment>
<evidence type="ECO:0000256" key="2">
    <source>
        <dbReference type="SAM" id="MobiDB-lite"/>
    </source>
</evidence>
<dbReference type="EnsemblMetazoa" id="XM_019993348.1">
    <property type="protein sequence ID" value="XP_019848907.1"/>
    <property type="gene ID" value="LOC109580300"/>
</dbReference>
<dbReference type="Gene3D" id="3.40.50.300">
    <property type="entry name" value="P-loop containing nucleotide triphosphate hydrolases"/>
    <property type="match status" value="1"/>
</dbReference>
<dbReference type="Pfam" id="PF05970">
    <property type="entry name" value="PIF1"/>
    <property type="match status" value="1"/>
</dbReference>
<dbReference type="GO" id="GO:0000723">
    <property type="term" value="P:telomere maintenance"/>
    <property type="evidence" value="ECO:0007669"/>
    <property type="project" value="InterPro"/>
</dbReference>
<dbReference type="InterPro" id="IPR051055">
    <property type="entry name" value="PIF1_helicase"/>
</dbReference>
<dbReference type="GeneID" id="109580300"/>
<evidence type="ECO:0000313" key="4">
    <source>
        <dbReference type="EnsemblMetazoa" id="XP_019848907.1"/>
    </source>
</evidence>
<accession>A0AAN0IWH9</accession>
<dbReference type="PANTHER" id="PTHR47642:SF8">
    <property type="entry name" value="ATP-DEPENDENT DNA HELICASE"/>
    <property type="match status" value="1"/>
</dbReference>
<reference evidence="4" key="2">
    <citation type="submission" date="2024-06" db="UniProtKB">
        <authorList>
            <consortium name="EnsemblMetazoa"/>
        </authorList>
    </citation>
    <scope>IDENTIFICATION</scope>
</reference>
<dbReference type="InterPro" id="IPR027417">
    <property type="entry name" value="P-loop_NTPase"/>
</dbReference>
<feature type="region of interest" description="Disordered" evidence="2">
    <location>
        <begin position="1"/>
        <end position="34"/>
    </location>
</feature>
<dbReference type="GO" id="GO:0005524">
    <property type="term" value="F:ATP binding"/>
    <property type="evidence" value="ECO:0007669"/>
    <property type="project" value="UniProtKB-KW"/>
</dbReference>
<dbReference type="RefSeq" id="XP_019848907.1">
    <property type="nucleotide sequence ID" value="XM_019993348.1"/>
</dbReference>
<feature type="compositionally biased region" description="Basic and acidic residues" evidence="2">
    <location>
        <begin position="1"/>
        <end position="11"/>
    </location>
</feature>